<feature type="domain" description="Fatty acyl-CoA reductase C-terminal" evidence="11">
    <location>
        <begin position="335"/>
        <end position="407"/>
    </location>
</feature>
<dbReference type="Pfam" id="PF03015">
    <property type="entry name" value="Sterile"/>
    <property type="match status" value="1"/>
</dbReference>
<keyword evidence="4 10" id="KW-0812">Transmembrane</keyword>
<evidence type="ECO:0000256" key="5">
    <source>
        <dbReference type="ARBA" id="ARBA00022857"/>
    </source>
</evidence>
<organism evidence="13 14">
    <name type="scientific">Pyrocoelia pectoralis</name>
    <dbReference type="NCBI Taxonomy" id="417401"/>
    <lineage>
        <taxon>Eukaryota</taxon>
        <taxon>Metazoa</taxon>
        <taxon>Ecdysozoa</taxon>
        <taxon>Arthropoda</taxon>
        <taxon>Hexapoda</taxon>
        <taxon>Insecta</taxon>
        <taxon>Pterygota</taxon>
        <taxon>Neoptera</taxon>
        <taxon>Endopterygota</taxon>
        <taxon>Coleoptera</taxon>
        <taxon>Polyphaga</taxon>
        <taxon>Elateriformia</taxon>
        <taxon>Elateroidea</taxon>
        <taxon>Lampyridae</taxon>
        <taxon>Lampyrinae</taxon>
        <taxon>Pyrocoelia</taxon>
    </lineage>
</organism>
<comment type="subcellular location">
    <subcellularLocation>
        <location evidence="1">Membrane</location>
        <topology evidence="1">Multi-pass membrane protein</topology>
    </subcellularLocation>
</comment>
<comment type="catalytic activity">
    <reaction evidence="9 10">
        <text>a long-chain fatty acyl-CoA + 2 NADPH + 2 H(+) = a long-chain primary fatty alcohol + 2 NADP(+) + CoA</text>
        <dbReference type="Rhea" id="RHEA:52716"/>
        <dbReference type="ChEBI" id="CHEBI:15378"/>
        <dbReference type="ChEBI" id="CHEBI:57287"/>
        <dbReference type="ChEBI" id="CHEBI:57783"/>
        <dbReference type="ChEBI" id="CHEBI:58349"/>
        <dbReference type="ChEBI" id="CHEBI:77396"/>
        <dbReference type="ChEBI" id="CHEBI:83139"/>
        <dbReference type="EC" id="1.2.1.84"/>
    </reaction>
</comment>
<evidence type="ECO:0000256" key="8">
    <source>
        <dbReference type="ARBA" id="ARBA00023136"/>
    </source>
</evidence>
<dbReference type="EC" id="1.2.1.84" evidence="10"/>
<evidence type="ECO:0000256" key="6">
    <source>
        <dbReference type="ARBA" id="ARBA00022989"/>
    </source>
</evidence>
<dbReference type="GO" id="GO:0102965">
    <property type="term" value="F:alcohol-forming long-chain fatty acyl-CoA reductase activity"/>
    <property type="evidence" value="ECO:0007669"/>
    <property type="project" value="UniProtKB-EC"/>
</dbReference>
<proteinExistence type="inferred from homology"/>
<comment type="function">
    <text evidence="10">Catalyzes the reduction of fatty acyl-CoA to fatty alcohols.</text>
</comment>
<gene>
    <name evidence="13" type="ORF">RI129_012914</name>
</gene>
<dbReference type="InterPro" id="IPR013120">
    <property type="entry name" value="FAR_NAD-bd"/>
</dbReference>
<dbReference type="GO" id="GO:0005777">
    <property type="term" value="C:peroxisome"/>
    <property type="evidence" value="ECO:0007669"/>
    <property type="project" value="TreeGrafter"/>
</dbReference>
<dbReference type="CDD" id="cd09071">
    <property type="entry name" value="FAR_C"/>
    <property type="match status" value="1"/>
</dbReference>
<dbReference type="InterPro" id="IPR036291">
    <property type="entry name" value="NAD(P)-bd_dom_sf"/>
</dbReference>
<evidence type="ECO:0000313" key="14">
    <source>
        <dbReference type="Proteomes" id="UP001329430"/>
    </source>
</evidence>
<dbReference type="GO" id="GO:0080019">
    <property type="term" value="F:alcohol-forming very long-chain fatty acyl-CoA reductase activity"/>
    <property type="evidence" value="ECO:0007669"/>
    <property type="project" value="InterPro"/>
</dbReference>
<dbReference type="Gene3D" id="3.40.50.720">
    <property type="entry name" value="NAD(P)-binding Rossmann-like Domain"/>
    <property type="match status" value="1"/>
</dbReference>
<dbReference type="InterPro" id="IPR026055">
    <property type="entry name" value="FAR"/>
</dbReference>
<dbReference type="GO" id="GO:0035336">
    <property type="term" value="P:long-chain fatty-acyl-CoA metabolic process"/>
    <property type="evidence" value="ECO:0007669"/>
    <property type="project" value="TreeGrafter"/>
</dbReference>
<dbReference type="Proteomes" id="UP001329430">
    <property type="component" value="Chromosome 10"/>
</dbReference>
<dbReference type="AlphaFoldDB" id="A0AAN7V1N3"/>
<dbReference type="GO" id="GO:0016020">
    <property type="term" value="C:membrane"/>
    <property type="evidence" value="ECO:0007669"/>
    <property type="project" value="UniProtKB-SubCell"/>
</dbReference>
<evidence type="ECO:0000256" key="7">
    <source>
        <dbReference type="ARBA" id="ARBA00023098"/>
    </source>
</evidence>
<keyword evidence="7 10" id="KW-0443">Lipid metabolism</keyword>
<evidence type="ECO:0000256" key="1">
    <source>
        <dbReference type="ARBA" id="ARBA00004141"/>
    </source>
</evidence>
<keyword evidence="8 10" id="KW-0472">Membrane</keyword>
<name>A0AAN7V1N3_9COLE</name>
<dbReference type="SUPFAM" id="SSF51735">
    <property type="entry name" value="NAD(P)-binding Rossmann-fold domains"/>
    <property type="match status" value="1"/>
</dbReference>
<keyword evidence="10" id="KW-0560">Oxidoreductase</keyword>
<dbReference type="EMBL" id="JAVRBK010000010">
    <property type="protein sequence ID" value="KAK5638619.1"/>
    <property type="molecule type" value="Genomic_DNA"/>
</dbReference>
<keyword evidence="6 10" id="KW-1133">Transmembrane helix</keyword>
<comment type="similarity">
    <text evidence="2 10">Belongs to the fatty acyl-CoA reductase family.</text>
</comment>
<reference evidence="13 14" key="1">
    <citation type="journal article" date="2024" name="Insects">
        <title>An Improved Chromosome-Level Genome Assembly of the Firefly Pyrocoelia pectoralis.</title>
        <authorList>
            <person name="Fu X."/>
            <person name="Meyer-Rochow V.B."/>
            <person name="Ballantyne L."/>
            <person name="Zhu X."/>
        </authorList>
    </citation>
    <scope>NUCLEOTIDE SEQUENCE [LARGE SCALE GENOMIC DNA]</scope>
    <source>
        <strain evidence="13">XCY_ONT2</strain>
    </source>
</reference>
<comment type="caution">
    <text evidence="13">The sequence shown here is derived from an EMBL/GenBank/DDBJ whole genome shotgun (WGS) entry which is preliminary data.</text>
</comment>
<feature type="domain" description="Thioester reductase (TE)" evidence="12">
    <location>
        <begin position="24"/>
        <end position="293"/>
    </location>
</feature>
<keyword evidence="14" id="KW-1185">Reference proteome</keyword>
<evidence type="ECO:0000259" key="11">
    <source>
        <dbReference type="Pfam" id="PF03015"/>
    </source>
</evidence>
<dbReference type="PANTHER" id="PTHR11011">
    <property type="entry name" value="MALE STERILITY PROTEIN 2-RELATED"/>
    <property type="match status" value="1"/>
</dbReference>
<keyword evidence="5 10" id="KW-0521">NADP</keyword>
<dbReference type="FunFam" id="3.40.50.720:FF:000143">
    <property type="entry name" value="Fatty acyl-CoA reductase"/>
    <property type="match status" value="1"/>
</dbReference>
<dbReference type="InterPro" id="IPR033640">
    <property type="entry name" value="FAR_C"/>
</dbReference>
<evidence type="ECO:0000256" key="10">
    <source>
        <dbReference type="RuleBase" id="RU363097"/>
    </source>
</evidence>
<dbReference type="PANTHER" id="PTHR11011:SF60">
    <property type="entry name" value="FATTY ACYL-COA REDUCTASE-RELATED"/>
    <property type="match status" value="1"/>
</dbReference>
<protein>
    <recommendedName>
        <fullName evidence="10">Fatty acyl-CoA reductase</fullName>
        <ecNumber evidence="10">1.2.1.84</ecNumber>
    </recommendedName>
</protein>
<dbReference type="Pfam" id="PF07993">
    <property type="entry name" value="NAD_binding_4"/>
    <property type="match status" value="1"/>
</dbReference>
<evidence type="ECO:0000256" key="2">
    <source>
        <dbReference type="ARBA" id="ARBA00005928"/>
    </source>
</evidence>
<dbReference type="CDD" id="cd05236">
    <property type="entry name" value="FAR-N_SDR_e"/>
    <property type="match status" value="1"/>
</dbReference>
<keyword evidence="3 10" id="KW-0444">Lipid biosynthesis</keyword>
<evidence type="ECO:0000256" key="3">
    <source>
        <dbReference type="ARBA" id="ARBA00022516"/>
    </source>
</evidence>
<evidence type="ECO:0000256" key="9">
    <source>
        <dbReference type="ARBA" id="ARBA00052530"/>
    </source>
</evidence>
<evidence type="ECO:0000259" key="12">
    <source>
        <dbReference type="Pfam" id="PF07993"/>
    </source>
</evidence>
<sequence>MEETFTSTVKTAIQEFYSDQTIFITGGTGFVGKVLIEKLLRACYNLRAIYMLVRPKRGETSEKRMEEFFDNALFARLMVERPDSINKLYMMQGDCELPNLGLSSSDRELLRLEVNCVFHVAATVRFNEKLQKATYVNVRATRDLLRLAKQMPKLKSFIHISTAYSFCVNDIIREEVDTVSITANDLIKLVENTNEKQVIAVTPTITEPWPNTYTLTKAVAEKLIETEGGELPIGIVRPSIVLATAKEPVSGWIDNFYGPTAVFLGVAMGIIRIVQCAGNCLVDSVPVDYLVNNVISAAWRVGATNDFNREPGVPVFNYVCSPENPIKWSKLPTYDLLNIYKKMKENIHTLSYFTIRQWTFVNKNTQHLWTSLSNEDKSLFPFNMNSFTWDSYIYSYVYGTRLYLLKEKIETLQQARRRLLRLKLVHYVVVTILLYLVYKIVTFVLNLIIA</sequence>
<evidence type="ECO:0000313" key="13">
    <source>
        <dbReference type="EMBL" id="KAK5638619.1"/>
    </source>
</evidence>
<accession>A0AAN7V1N3</accession>
<feature type="transmembrane region" description="Helical" evidence="10">
    <location>
        <begin position="424"/>
        <end position="449"/>
    </location>
</feature>
<evidence type="ECO:0000256" key="4">
    <source>
        <dbReference type="ARBA" id="ARBA00022692"/>
    </source>
</evidence>